<dbReference type="InterPro" id="IPR036273">
    <property type="entry name" value="CRAL/TRIO_N_dom_sf"/>
</dbReference>
<evidence type="ECO:0000259" key="2">
    <source>
        <dbReference type="PROSITE" id="PS50191"/>
    </source>
</evidence>
<dbReference type="AlphaFoldDB" id="A0A813GSH3"/>
<dbReference type="Pfam" id="PF00650">
    <property type="entry name" value="CRAL_TRIO"/>
    <property type="match status" value="1"/>
</dbReference>
<dbReference type="InterPro" id="IPR036865">
    <property type="entry name" value="CRAL-TRIO_dom_sf"/>
</dbReference>
<dbReference type="EMBL" id="CAJNNV010029372">
    <property type="protein sequence ID" value="CAE8628330.1"/>
    <property type="molecule type" value="Genomic_DNA"/>
</dbReference>
<dbReference type="GO" id="GO:0008526">
    <property type="term" value="F:phosphatidylinositol transfer activity"/>
    <property type="evidence" value="ECO:0007669"/>
    <property type="project" value="TreeGrafter"/>
</dbReference>
<dbReference type="InterPro" id="IPR001251">
    <property type="entry name" value="CRAL-TRIO_dom"/>
</dbReference>
<dbReference type="Proteomes" id="UP000654075">
    <property type="component" value="Unassembled WGS sequence"/>
</dbReference>
<evidence type="ECO:0000256" key="1">
    <source>
        <dbReference type="SAM" id="SignalP"/>
    </source>
</evidence>
<evidence type="ECO:0000313" key="4">
    <source>
        <dbReference type="Proteomes" id="UP000654075"/>
    </source>
</evidence>
<dbReference type="SUPFAM" id="SSF53335">
    <property type="entry name" value="S-adenosyl-L-methionine-dependent methyltransferases"/>
    <property type="match status" value="1"/>
</dbReference>
<dbReference type="OrthoDB" id="75724at2759"/>
<evidence type="ECO:0000313" key="3">
    <source>
        <dbReference type="EMBL" id="CAE8628330.1"/>
    </source>
</evidence>
<feature type="domain" description="CRAL-TRIO" evidence="2">
    <location>
        <begin position="690"/>
        <end position="849"/>
    </location>
</feature>
<reference evidence="3" key="1">
    <citation type="submission" date="2021-02" db="EMBL/GenBank/DDBJ databases">
        <authorList>
            <person name="Dougan E. K."/>
            <person name="Rhodes N."/>
            <person name="Thang M."/>
            <person name="Chan C."/>
        </authorList>
    </citation>
    <scope>NUCLEOTIDE SEQUENCE</scope>
</reference>
<dbReference type="SUPFAM" id="SSF52087">
    <property type="entry name" value="CRAL/TRIO domain"/>
    <property type="match status" value="1"/>
</dbReference>
<dbReference type="SUPFAM" id="SSF46938">
    <property type="entry name" value="CRAL/TRIO N-terminal domain"/>
    <property type="match status" value="1"/>
</dbReference>
<dbReference type="Gene3D" id="3.40.525.10">
    <property type="entry name" value="CRAL-TRIO lipid binding domain"/>
    <property type="match status" value="1"/>
</dbReference>
<feature type="chain" id="PRO_5032715010" description="CRAL-TRIO domain-containing protein" evidence="1">
    <location>
        <begin position="26"/>
        <end position="878"/>
    </location>
</feature>
<keyword evidence="4" id="KW-1185">Reference proteome</keyword>
<keyword evidence="1" id="KW-0732">Signal</keyword>
<dbReference type="PANTHER" id="PTHR45824">
    <property type="entry name" value="GH16843P"/>
    <property type="match status" value="1"/>
</dbReference>
<gene>
    <name evidence="3" type="ORF">PGLA1383_LOCUS44989</name>
</gene>
<dbReference type="Pfam" id="PF05050">
    <property type="entry name" value="Methyltransf_21"/>
    <property type="match status" value="1"/>
</dbReference>
<sequence>MATSAGRAGVFLALLGTWLPHGMLAASAGSEAAGQPRHVYIGIGATPKDGDWIREQQKSTGAIYRPVLIQPHPRWAEGLRGLAQEMGGTFYPNAAWSKDGGRLRLNMATDPIYATGLDSLFHVRGRHDASINVTTVDLARVFEEHTDPGDVVVMRMDVEGSEYNLLQHLLLHGLLCRLSKLYLEAHAMSQPKLNDLRTFDVLLPWLLEPCGTEVFVDSNYHSLYESRQIWPIDDGGCRYCPLLYVPLPGVNRDRCPAAALSACFDDEFTCERCCSQRKGARGDQSCWSRGRTAAEGKQLGTGGHAWPLPEAVLDRIRSRWSGRGDSKVSAIAGPEAGSPKIFSYEMCCAGMVSLLKPELTGYVAELFSNEAFTYAPQQPVSALVEQATAAELKEPEATHCEDVSGLWEDSGAGVVSVSQVGCNITAANNLQRWHVSGTAIGKELHLWTMAGVLTQDAVTWPNGSQAVFSVRVKLCQCLPVDQANVVAEDPKLHPLDLSKALGTPAGETDPASYGIGATLCDDTTPSDLASLPPLNTWASGATSLTSVAAAGTTADVSPAALSPDVQSSSVASAPIKAPLEEDQVVQDCDFARFEKAKLSLEALRKRVDSELQNGKHSESDRLFCSDSTLLRYLVTWENKMDKAFQAVKDTLQWREKYFKGYEVDCEDDSLAPPECKACIAHPKGHCFLSLGQDAVGRHVIYSCAGRAGDKSPEAGIKHMALEMEKLFRGGRDPGSVTWIIDFAGFGWSDCNPRVSMIGFPIFFNHYPERFGHIVCLGMPYLAYPLYSAVGKLVDENFMRKVVFLKGDAAWKRYSDAYWACDPGMKAWLDAAIKCKAVPGSYPNLSFNQQLRRTRDTAATLHLLDSCSEKPKDAGVIST</sequence>
<dbReference type="InterPro" id="IPR029063">
    <property type="entry name" value="SAM-dependent_MTases_sf"/>
</dbReference>
<dbReference type="Gene3D" id="3.40.50.150">
    <property type="entry name" value="Vaccinia Virus protein VP39"/>
    <property type="match status" value="1"/>
</dbReference>
<dbReference type="PROSITE" id="PS50191">
    <property type="entry name" value="CRAL_TRIO"/>
    <property type="match status" value="1"/>
</dbReference>
<feature type="signal peptide" evidence="1">
    <location>
        <begin position="1"/>
        <end position="25"/>
    </location>
</feature>
<dbReference type="InterPro" id="IPR006342">
    <property type="entry name" value="FkbM_mtfrase"/>
</dbReference>
<dbReference type="CDD" id="cd00170">
    <property type="entry name" value="SEC14"/>
    <property type="match status" value="1"/>
</dbReference>
<proteinExistence type="predicted"/>
<dbReference type="PANTHER" id="PTHR45824:SF29">
    <property type="entry name" value="GH16843P"/>
    <property type="match status" value="1"/>
</dbReference>
<name>A0A813GSH3_POLGL</name>
<accession>A0A813GSH3</accession>
<organism evidence="3 4">
    <name type="scientific">Polarella glacialis</name>
    <name type="common">Dinoflagellate</name>
    <dbReference type="NCBI Taxonomy" id="89957"/>
    <lineage>
        <taxon>Eukaryota</taxon>
        <taxon>Sar</taxon>
        <taxon>Alveolata</taxon>
        <taxon>Dinophyceae</taxon>
        <taxon>Suessiales</taxon>
        <taxon>Suessiaceae</taxon>
        <taxon>Polarella</taxon>
    </lineage>
</organism>
<protein>
    <recommendedName>
        <fullName evidence="2">CRAL-TRIO domain-containing protein</fullName>
    </recommendedName>
</protein>
<comment type="caution">
    <text evidence="3">The sequence shown here is derived from an EMBL/GenBank/DDBJ whole genome shotgun (WGS) entry which is preliminary data.</text>
</comment>
<dbReference type="InterPro" id="IPR052578">
    <property type="entry name" value="PI_Transfer_CRAL-TRIO"/>
</dbReference>